<protein>
    <recommendedName>
        <fullName evidence="3">Microtubule-associated protein Jupiter</fullName>
    </recommendedName>
</protein>
<evidence type="ECO:0008006" key="3">
    <source>
        <dbReference type="Google" id="ProtNLM"/>
    </source>
</evidence>
<reference evidence="2" key="1">
    <citation type="submission" date="2019-10" db="EMBL/GenBank/DDBJ databases">
        <title>Short sand fly seasons in Tbilisi, Georgia, hinder development of host immunity to saliva of the visceral leishmaniasis vector Phlebotomus kandelakii.</title>
        <authorList>
            <person name="Oliveira F."/>
            <person name="Giorgobiani E."/>
            <person name="Guimaraes-Costa A.B."/>
            <person name="Abdeladhim M."/>
            <person name="Oristian J."/>
            <person name="Tskhvaradze L."/>
            <person name="Tsertsvadze N."/>
            <person name="Zakalashvili M."/>
            <person name="Valenzuela J.G."/>
            <person name="Kamhawi S."/>
        </authorList>
    </citation>
    <scope>NUCLEOTIDE SEQUENCE</scope>
    <source>
        <strain evidence="2">Wild-capture in Tbilisi</strain>
        <tissue evidence="2">Salivary glands</tissue>
    </source>
</reference>
<evidence type="ECO:0000313" key="2">
    <source>
        <dbReference type="EMBL" id="NBJ63118.1"/>
    </source>
</evidence>
<dbReference type="EMBL" id="GIFK01005415">
    <property type="protein sequence ID" value="NBJ63118.1"/>
    <property type="molecule type" value="Transcribed_RNA"/>
</dbReference>
<dbReference type="AlphaFoldDB" id="A0A6B2EM86"/>
<evidence type="ECO:0000256" key="1">
    <source>
        <dbReference type="SAM" id="MobiDB-lite"/>
    </source>
</evidence>
<feature type="region of interest" description="Disordered" evidence="1">
    <location>
        <begin position="1"/>
        <end position="121"/>
    </location>
</feature>
<feature type="compositionally biased region" description="Low complexity" evidence="1">
    <location>
        <begin position="90"/>
        <end position="105"/>
    </location>
</feature>
<sequence>MTSTNVTVGFGDRRERPPTRVINPPGGQSKLAFGGEEVVRPNPPRPKYDQQNSSNLFGCMGGADPVARNQSLGKASAPPMADAPPPPAEGAPEVAAEPQAQPPQQFSRGRIPPGGFSAGFW</sequence>
<proteinExistence type="predicted"/>
<name>A0A6B2EM86_9DIPT</name>
<organism evidence="2">
    <name type="scientific">Phlebotomus kandelakii</name>
    <dbReference type="NCBI Taxonomy" id="1109342"/>
    <lineage>
        <taxon>Eukaryota</taxon>
        <taxon>Metazoa</taxon>
        <taxon>Ecdysozoa</taxon>
        <taxon>Arthropoda</taxon>
        <taxon>Hexapoda</taxon>
        <taxon>Insecta</taxon>
        <taxon>Pterygota</taxon>
        <taxon>Neoptera</taxon>
        <taxon>Endopterygota</taxon>
        <taxon>Diptera</taxon>
        <taxon>Nematocera</taxon>
        <taxon>Psychodoidea</taxon>
        <taxon>Psychodidae</taxon>
        <taxon>Phlebotomus</taxon>
        <taxon>Larroussius</taxon>
    </lineage>
</organism>
<accession>A0A6B2EM86</accession>